<protein>
    <recommendedName>
        <fullName evidence="3">C2H2-type domain-containing protein</fullName>
    </recommendedName>
</protein>
<evidence type="ECO:0000256" key="2">
    <source>
        <dbReference type="SAM" id="Phobius"/>
    </source>
</evidence>
<reference evidence="4" key="1">
    <citation type="submission" date="2022-10" db="EMBL/GenBank/DDBJ databases">
        <title>Puccinia triticina Genome sequencing and assembly.</title>
        <authorList>
            <person name="Li C."/>
        </authorList>
    </citation>
    <scope>NUCLEOTIDE SEQUENCE</scope>
    <source>
        <strain evidence="4">Pt15</strain>
    </source>
</reference>
<keyword evidence="2" id="KW-0472">Membrane</keyword>
<evidence type="ECO:0000313" key="5">
    <source>
        <dbReference type="Proteomes" id="UP001164743"/>
    </source>
</evidence>
<gene>
    <name evidence="4" type="ORF">PtA15_3A747</name>
</gene>
<feature type="domain" description="C2H2-type" evidence="3">
    <location>
        <begin position="325"/>
        <end position="347"/>
    </location>
</feature>
<accession>A0ABY7CFW6</accession>
<sequence length="528" mass="59477">MRKSSAQWLSNKLKNAKEVGNEAKRFLDTLYQTLNPHFPEQHQNYTNEFLEEQWVLEKQYHRTANVTLKNSQLQLGGLLCLQDKLDAAWGTTALTPQQALARATACSTLTEQIRTVRERLGTYYLTDRMTQEESELLVKVWHTKTEVRRRFLALIEEKQPLIRVRRAGETTTLGTWGQQKLIESLRKHAEKIRSVLNSYNNHVRAYVSAFRFPHLQNSTSPTQAAPCKGKGTSPDEYEPRGLNLTAYGIQALNLSIDLCSVLSGLLCPLPTYNFTDPSQYSIPAIPALAWAVTWLSASFLILAALIALAAVTIAPSSFLLTAPPCEPCGKSFNTLVAQNNHLVIKKHHQTINQQPKENKHQQTKIGHLAESSSNPIAQLDSLNLSEKIKVDAIPSEQKKADLERLIELQIAQAPRIEPNECLFCPRSSSVRFADPDQALTHMLRPHGFFLPDQEYLVNRPSLLAYLAETIAVWNVCLYCGTGFGGKITADQALPDHASLTRKGLESNHCKLAWDTEEQRLEYSDFFDY</sequence>
<feature type="transmembrane region" description="Helical" evidence="2">
    <location>
        <begin position="287"/>
        <end position="311"/>
    </location>
</feature>
<dbReference type="InterPro" id="IPR041661">
    <property type="entry name" value="ZN622/Rei1/Reh1_Znf-C2H2"/>
</dbReference>
<dbReference type="InterPro" id="IPR032800">
    <property type="entry name" value="TRP_N"/>
</dbReference>
<evidence type="ECO:0000256" key="1">
    <source>
        <dbReference type="SAM" id="MobiDB-lite"/>
    </source>
</evidence>
<dbReference type="Proteomes" id="UP001164743">
    <property type="component" value="Chromosome 3A"/>
</dbReference>
<proteinExistence type="predicted"/>
<keyword evidence="2" id="KW-1133">Transmembrane helix</keyword>
<name>A0ABY7CFW6_9BASI</name>
<dbReference type="EMBL" id="CP110423">
    <property type="protein sequence ID" value="WAQ83377.1"/>
    <property type="molecule type" value="Genomic_DNA"/>
</dbReference>
<dbReference type="GeneID" id="77808640"/>
<dbReference type="Pfam" id="PF12756">
    <property type="entry name" value="zf-C2H2_2"/>
    <property type="match status" value="1"/>
</dbReference>
<evidence type="ECO:0000313" key="4">
    <source>
        <dbReference type="EMBL" id="WAQ83377.1"/>
    </source>
</evidence>
<dbReference type="RefSeq" id="XP_053018932.1">
    <property type="nucleotide sequence ID" value="XM_053167745.1"/>
</dbReference>
<feature type="region of interest" description="Disordered" evidence="1">
    <location>
        <begin position="217"/>
        <end position="236"/>
    </location>
</feature>
<dbReference type="PANTHER" id="PTHR33096">
    <property type="entry name" value="CXC2 DOMAIN-CONTAINING PROTEIN"/>
    <property type="match status" value="1"/>
</dbReference>
<dbReference type="InterPro" id="IPR013087">
    <property type="entry name" value="Znf_C2H2_type"/>
</dbReference>
<dbReference type="PANTHER" id="PTHR33096:SF1">
    <property type="entry name" value="CXC1-LIKE CYSTEINE CLUSTER ASSOCIATED WITH KDZ TRANSPOSASES DOMAIN-CONTAINING PROTEIN"/>
    <property type="match status" value="1"/>
</dbReference>
<keyword evidence="2" id="KW-0812">Transmembrane</keyword>
<evidence type="ECO:0000259" key="3">
    <source>
        <dbReference type="PROSITE" id="PS00028"/>
    </source>
</evidence>
<organism evidence="4 5">
    <name type="scientific">Puccinia triticina</name>
    <dbReference type="NCBI Taxonomy" id="208348"/>
    <lineage>
        <taxon>Eukaryota</taxon>
        <taxon>Fungi</taxon>
        <taxon>Dikarya</taxon>
        <taxon>Basidiomycota</taxon>
        <taxon>Pucciniomycotina</taxon>
        <taxon>Pucciniomycetes</taxon>
        <taxon>Pucciniales</taxon>
        <taxon>Pucciniaceae</taxon>
        <taxon>Puccinia</taxon>
    </lineage>
</organism>
<keyword evidence="5" id="KW-1185">Reference proteome</keyword>
<dbReference type="Pfam" id="PF14558">
    <property type="entry name" value="TRP_N"/>
    <property type="match status" value="1"/>
</dbReference>
<dbReference type="PROSITE" id="PS00028">
    <property type="entry name" value="ZINC_FINGER_C2H2_1"/>
    <property type="match status" value="1"/>
</dbReference>